<accession>A0A7R9BHZ0</accession>
<evidence type="ECO:0000256" key="7">
    <source>
        <dbReference type="ARBA" id="ARBA00022859"/>
    </source>
</evidence>
<keyword evidence="7" id="KW-0391">Immunity</keyword>
<evidence type="ECO:0000256" key="5">
    <source>
        <dbReference type="ARBA" id="ARBA00022771"/>
    </source>
</evidence>
<keyword evidence="4" id="KW-0479">Metal-binding</keyword>
<keyword evidence="9" id="KW-0812">Transmembrane</keyword>
<dbReference type="PANTHER" id="PTHR45981">
    <property type="entry name" value="LD02310P"/>
    <property type="match status" value="1"/>
</dbReference>
<keyword evidence="5" id="KW-0863">Zinc-finger</keyword>
<feature type="compositionally biased region" description="Basic and acidic residues" evidence="8">
    <location>
        <begin position="241"/>
        <end position="263"/>
    </location>
</feature>
<evidence type="ECO:0000313" key="12">
    <source>
        <dbReference type="Proteomes" id="UP000678499"/>
    </source>
</evidence>
<evidence type="ECO:0000256" key="2">
    <source>
        <dbReference type="ARBA" id="ARBA00004177"/>
    </source>
</evidence>
<protein>
    <recommendedName>
        <fullName evidence="10">RING-CH-type domain-containing protein</fullName>
    </recommendedName>
</protein>
<dbReference type="Gene3D" id="3.30.40.10">
    <property type="entry name" value="Zinc/RING finger domain, C3HC4 (zinc finger)"/>
    <property type="match status" value="1"/>
</dbReference>
<feature type="compositionally biased region" description="Polar residues" evidence="8">
    <location>
        <begin position="1"/>
        <end position="14"/>
    </location>
</feature>
<evidence type="ECO:0000256" key="4">
    <source>
        <dbReference type="ARBA" id="ARBA00022723"/>
    </source>
</evidence>
<dbReference type="GO" id="GO:0005765">
    <property type="term" value="C:lysosomal membrane"/>
    <property type="evidence" value="ECO:0007669"/>
    <property type="project" value="UniProtKB-SubCell"/>
</dbReference>
<dbReference type="EMBL" id="CAJPEX010000459">
    <property type="protein sequence ID" value="CAG0915828.1"/>
    <property type="molecule type" value="Genomic_DNA"/>
</dbReference>
<gene>
    <name evidence="11" type="ORF">NMOB1V02_LOCUS3465</name>
</gene>
<evidence type="ECO:0000256" key="6">
    <source>
        <dbReference type="ARBA" id="ARBA00022833"/>
    </source>
</evidence>
<dbReference type="EMBL" id="OA882496">
    <property type="protein sequence ID" value="CAD7275676.1"/>
    <property type="molecule type" value="Genomic_DNA"/>
</dbReference>
<dbReference type="GO" id="GO:0002376">
    <property type="term" value="P:immune system process"/>
    <property type="evidence" value="ECO:0007669"/>
    <property type="project" value="UniProtKB-KW"/>
</dbReference>
<evidence type="ECO:0000256" key="8">
    <source>
        <dbReference type="SAM" id="MobiDB-lite"/>
    </source>
</evidence>
<dbReference type="Proteomes" id="UP000678499">
    <property type="component" value="Unassembled WGS sequence"/>
</dbReference>
<comment type="subcellular location">
    <subcellularLocation>
        <location evidence="1">Endomembrane system</location>
        <topology evidence="1">Multi-pass membrane protein</topology>
    </subcellularLocation>
    <subcellularLocation>
        <location evidence="2">Endosome</location>
    </subcellularLocation>
    <subcellularLocation>
        <location evidence="3">Lysosome membrane</location>
    </subcellularLocation>
</comment>
<feature type="transmembrane region" description="Helical" evidence="9">
    <location>
        <begin position="116"/>
        <end position="138"/>
    </location>
</feature>
<feature type="domain" description="RING-CH-type" evidence="10">
    <location>
        <begin position="30"/>
        <end position="94"/>
    </location>
</feature>
<keyword evidence="6" id="KW-0862">Zinc</keyword>
<evidence type="ECO:0000256" key="9">
    <source>
        <dbReference type="SAM" id="Phobius"/>
    </source>
</evidence>
<dbReference type="InterPro" id="IPR011016">
    <property type="entry name" value="Znf_RING-CH"/>
</dbReference>
<dbReference type="InterPro" id="IPR013083">
    <property type="entry name" value="Znf_RING/FYVE/PHD"/>
</dbReference>
<keyword evidence="9" id="KW-0472">Membrane</keyword>
<keyword evidence="12" id="KW-1185">Reference proteome</keyword>
<dbReference type="OrthoDB" id="264354at2759"/>
<feature type="region of interest" description="Disordered" evidence="8">
    <location>
        <begin position="241"/>
        <end position="280"/>
    </location>
</feature>
<reference evidence="11" key="1">
    <citation type="submission" date="2020-11" db="EMBL/GenBank/DDBJ databases">
        <authorList>
            <person name="Tran Van P."/>
        </authorList>
    </citation>
    <scope>NUCLEOTIDE SEQUENCE</scope>
</reference>
<dbReference type="Pfam" id="PF12906">
    <property type="entry name" value="RINGv"/>
    <property type="match status" value="1"/>
</dbReference>
<dbReference type="GO" id="GO:0008270">
    <property type="term" value="F:zinc ion binding"/>
    <property type="evidence" value="ECO:0007669"/>
    <property type="project" value="UniProtKB-KW"/>
</dbReference>
<sequence length="280" mass="31276">MTMSRNSIESSSPRGSKCDGKPMARLNRSMSVHSADICRICHCEVGEGKPDSNLIAPCYCSGSLRFVHPECLQLWIKASDIKSCELCHFAFIMNTKTKPFSQWDRLDMSTIERRKVLCSVTFHIVAITCVVWSLYVLIDRTAEEARSNHLEWSFWTKLIVVAVGFTGGIVFMYVQCKTYVHLFKKWRAFNRVICVQNAPDKTVSVLVALDPIGPDIGGVEKTTVSSGDAEPCYESVVSVHNAEREEEPKVDVHRVDDASSNKSDDEDESGEAPLCTTMPV</sequence>
<evidence type="ECO:0000256" key="1">
    <source>
        <dbReference type="ARBA" id="ARBA00004127"/>
    </source>
</evidence>
<name>A0A7R9BHZ0_9CRUS</name>
<dbReference type="SUPFAM" id="SSF57850">
    <property type="entry name" value="RING/U-box"/>
    <property type="match status" value="1"/>
</dbReference>
<dbReference type="AlphaFoldDB" id="A0A7R9BHZ0"/>
<dbReference type="PROSITE" id="PS51292">
    <property type="entry name" value="ZF_RING_CH"/>
    <property type="match status" value="1"/>
</dbReference>
<evidence type="ECO:0000259" key="10">
    <source>
        <dbReference type="PROSITE" id="PS51292"/>
    </source>
</evidence>
<evidence type="ECO:0000313" key="11">
    <source>
        <dbReference type="EMBL" id="CAD7275676.1"/>
    </source>
</evidence>
<dbReference type="SMART" id="SM00744">
    <property type="entry name" value="RINGv"/>
    <property type="match status" value="1"/>
</dbReference>
<organism evidence="11">
    <name type="scientific">Notodromas monacha</name>
    <dbReference type="NCBI Taxonomy" id="399045"/>
    <lineage>
        <taxon>Eukaryota</taxon>
        <taxon>Metazoa</taxon>
        <taxon>Ecdysozoa</taxon>
        <taxon>Arthropoda</taxon>
        <taxon>Crustacea</taxon>
        <taxon>Oligostraca</taxon>
        <taxon>Ostracoda</taxon>
        <taxon>Podocopa</taxon>
        <taxon>Podocopida</taxon>
        <taxon>Cypridocopina</taxon>
        <taxon>Cypridoidea</taxon>
        <taxon>Cyprididae</taxon>
        <taxon>Notodromas</taxon>
    </lineage>
</organism>
<feature type="region of interest" description="Disordered" evidence="8">
    <location>
        <begin position="1"/>
        <end position="22"/>
    </location>
</feature>
<keyword evidence="9" id="KW-1133">Transmembrane helix</keyword>
<evidence type="ECO:0000256" key="3">
    <source>
        <dbReference type="ARBA" id="ARBA00004656"/>
    </source>
</evidence>
<proteinExistence type="predicted"/>
<feature type="transmembrane region" description="Helical" evidence="9">
    <location>
        <begin position="158"/>
        <end position="176"/>
    </location>
</feature>
<dbReference type="GO" id="GO:0005768">
    <property type="term" value="C:endosome"/>
    <property type="evidence" value="ECO:0007669"/>
    <property type="project" value="UniProtKB-SubCell"/>
</dbReference>